<feature type="domain" description="GPI inositol-deacylase PGAP1-like alpha/beta" evidence="10">
    <location>
        <begin position="99"/>
        <end position="181"/>
    </location>
</feature>
<dbReference type="PANTHER" id="PTHR48182">
    <property type="entry name" value="PROTEIN SERAC1"/>
    <property type="match status" value="1"/>
</dbReference>
<evidence type="ECO:0000256" key="4">
    <source>
        <dbReference type="ARBA" id="ARBA00015856"/>
    </source>
</evidence>
<dbReference type="PROSITE" id="PS50297">
    <property type="entry name" value="ANK_REP_REGION"/>
    <property type="match status" value="3"/>
</dbReference>
<feature type="repeat" description="ANK" evidence="8">
    <location>
        <begin position="397"/>
        <end position="429"/>
    </location>
</feature>
<dbReference type="Pfam" id="PF07819">
    <property type="entry name" value="PGAP1"/>
    <property type="match status" value="1"/>
</dbReference>
<dbReference type="InterPro" id="IPR012908">
    <property type="entry name" value="PGAP1-ab_dom-like"/>
</dbReference>
<dbReference type="AlphaFoldDB" id="A0A0D2B6T8"/>
<evidence type="ECO:0000256" key="9">
    <source>
        <dbReference type="RuleBase" id="RU365011"/>
    </source>
</evidence>
<feature type="repeat" description="ANK" evidence="8">
    <location>
        <begin position="430"/>
        <end position="462"/>
    </location>
</feature>
<dbReference type="InterPro" id="IPR029058">
    <property type="entry name" value="AB_hydrolase_fold"/>
</dbReference>
<dbReference type="EC" id="3.1.-.-" evidence="9"/>
<dbReference type="InterPro" id="IPR036770">
    <property type="entry name" value="Ankyrin_rpt-contain_sf"/>
</dbReference>
<protein>
    <recommendedName>
        <fullName evidence="4 9">GPI inositol-deacylase</fullName>
        <ecNumber evidence="9">3.1.-.-</ecNumber>
    </recommendedName>
</protein>
<comment type="function">
    <text evidence="1 9">Involved in inositol deacylation of GPI-anchored proteins which plays important roles in the quality control and ER-associated degradation of GPI-anchored proteins.</text>
</comment>
<evidence type="ECO:0000256" key="2">
    <source>
        <dbReference type="ARBA" id="ARBA00004173"/>
    </source>
</evidence>
<dbReference type="Gene3D" id="3.40.50.1820">
    <property type="entry name" value="alpha/beta hydrolase"/>
    <property type="match status" value="1"/>
</dbReference>
<evidence type="ECO:0000256" key="6">
    <source>
        <dbReference type="ARBA" id="ARBA00023128"/>
    </source>
</evidence>
<dbReference type="GO" id="GO:0016788">
    <property type="term" value="F:hydrolase activity, acting on ester bonds"/>
    <property type="evidence" value="ECO:0007669"/>
    <property type="project" value="InterPro"/>
</dbReference>
<evidence type="ECO:0000256" key="5">
    <source>
        <dbReference type="ARBA" id="ARBA00022824"/>
    </source>
</evidence>
<dbReference type="Pfam" id="PF12796">
    <property type="entry name" value="Ank_2"/>
    <property type="match status" value="1"/>
</dbReference>
<dbReference type="SUPFAM" id="SSF48403">
    <property type="entry name" value="Ankyrin repeat"/>
    <property type="match status" value="1"/>
</dbReference>
<keyword evidence="8" id="KW-0040">ANK repeat</keyword>
<feature type="repeat" description="ANK" evidence="8">
    <location>
        <begin position="331"/>
        <end position="363"/>
    </location>
</feature>
<gene>
    <name evidence="11" type="ORF">PV07_00184</name>
</gene>
<comment type="similarity">
    <text evidence="9">Belongs to the GPI inositol-deacylase family.</text>
</comment>
<evidence type="ECO:0000256" key="7">
    <source>
        <dbReference type="ARBA" id="ARBA00023136"/>
    </source>
</evidence>
<comment type="subcellular location">
    <subcellularLocation>
        <location evidence="9">Endoplasmic reticulum membrane</location>
    </subcellularLocation>
    <subcellularLocation>
        <location evidence="3">Membrane</location>
    </subcellularLocation>
    <subcellularLocation>
        <location evidence="2">Mitochondrion</location>
    </subcellularLocation>
</comment>
<dbReference type="InterPro" id="IPR002110">
    <property type="entry name" value="Ankyrin_rpt"/>
</dbReference>
<feature type="repeat" description="ANK" evidence="8">
    <location>
        <begin position="364"/>
        <end position="396"/>
    </location>
</feature>
<dbReference type="GO" id="GO:0005789">
    <property type="term" value="C:endoplasmic reticulum membrane"/>
    <property type="evidence" value="ECO:0007669"/>
    <property type="project" value="UniProtKB-SubCell"/>
</dbReference>
<evidence type="ECO:0000256" key="1">
    <source>
        <dbReference type="ARBA" id="ARBA00003496"/>
    </source>
</evidence>
<sequence>MDEPTQSQINHLLQLESSDEFDQVRPRSEQGGLFCMYVPESRTSEALQYGSDVDIVAVHGLGGDPYRTWQHENGFNWLQRLHEELSGVRVYTFGYESGMAFSGGLKGLNDHARYLLYLIKRARPSYAEQKRKVVFVCHGMGGLLVKQALLLANNERGIFGSLQEAICGILFFSTPRAGARTQDYEAVLCQMADAIVFHTPAEKLMENFRTTLLESLRNIAEGLSELEDQFRKCVQGIHLSSFIEKSLLPDMSNMLVDEYSGRYGRLIPLLDHDHRQICKHPSFASPGMGNILSELRDIAQHKSAALAGSWVPALVIEPQDESAAVKTAASLRNEALLRAAATGNIRALERLIDKGADFNTSNSQSETALLLACQYGYADIALRLLDAGADVNGCDIRGKSPLHFASGRSDSELALRILNQGANPNLADKSSSTPLHCAAEYGNAAIVKHLLDHGANCFIRNSLDELPARIARKSHQLEAMRVLHSHAQNLNQESCLQLYHFEP</sequence>
<evidence type="ECO:0000256" key="3">
    <source>
        <dbReference type="ARBA" id="ARBA00004370"/>
    </source>
</evidence>
<keyword evidence="5 9" id="KW-0256">Endoplasmic reticulum</keyword>
<organism evidence="11 12">
    <name type="scientific">Cladophialophora immunda</name>
    <dbReference type="NCBI Taxonomy" id="569365"/>
    <lineage>
        <taxon>Eukaryota</taxon>
        <taxon>Fungi</taxon>
        <taxon>Dikarya</taxon>
        <taxon>Ascomycota</taxon>
        <taxon>Pezizomycotina</taxon>
        <taxon>Eurotiomycetes</taxon>
        <taxon>Chaetothyriomycetidae</taxon>
        <taxon>Chaetothyriales</taxon>
        <taxon>Herpotrichiellaceae</taxon>
        <taxon>Cladophialophora</taxon>
    </lineage>
</organism>
<dbReference type="EMBL" id="KN847040">
    <property type="protein sequence ID" value="KIW33327.1"/>
    <property type="molecule type" value="Genomic_DNA"/>
</dbReference>
<proteinExistence type="inferred from homology"/>
<name>A0A0D2B6T8_9EURO</name>
<dbReference type="PANTHER" id="PTHR48182:SF2">
    <property type="entry name" value="PROTEIN SERAC1"/>
    <property type="match status" value="1"/>
</dbReference>
<evidence type="ECO:0000313" key="12">
    <source>
        <dbReference type="Proteomes" id="UP000054466"/>
    </source>
</evidence>
<evidence type="ECO:0000256" key="8">
    <source>
        <dbReference type="PROSITE-ProRule" id="PRU00023"/>
    </source>
</evidence>
<keyword evidence="9" id="KW-0378">Hydrolase</keyword>
<dbReference type="Proteomes" id="UP000054466">
    <property type="component" value="Unassembled WGS sequence"/>
</dbReference>
<evidence type="ECO:0000313" key="11">
    <source>
        <dbReference type="EMBL" id="KIW33327.1"/>
    </source>
</evidence>
<dbReference type="GeneID" id="27339378"/>
<dbReference type="SUPFAM" id="SSF53474">
    <property type="entry name" value="alpha/beta-Hydrolases"/>
    <property type="match status" value="1"/>
</dbReference>
<reference evidence="11 12" key="1">
    <citation type="submission" date="2015-01" db="EMBL/GenBank/DDBJ databases">
        <title>The Genome Sequence of Cladophialophora immunda CBS83496.</title>
        <authorList>
            <consortium name="The Broad Institute Genomics Platform"/>
            <person name="Cuomo C."/>
            <person name="de Hoog S."/>
            <person name="Gorbushina A."/>
            <person name="Stielow B."/>
            <person name="Teixiera M."/>
            <person name="Abouelleil A."/>
            <person name="Chapman S.B."/>
            <person name="Priest M."/>
            <person name="Young S.K."/>
            <person name="Wortman J."/>
            <person name="Nusbaum C."/>
            <person name="Birren B."/>
        </authorList>
    </citation>
    <scope>NUCLEOTIDE SEQUENCE [LARGE SCALE GENOMIC DNA]</scope>
    <source>
        <strain evidence="11 12">CBS 83496</strain>
    </source>
</reference>
<dbReference type="InterPro" id="IPR052374">
    <property type="entry name" value="SERAC1"/>
</dbReference>
<dbReference type="Pfam" id="PF00023">
    <property type="entry name" value="Ank"/>
    <property type="match status" value="1"/>
</dbReference>
<dbReference type="Gene3D" id="1.25.40.20">
    <property type="entry name" value="Ankyrin repeat-containing domain"/>
    <property type="match status" value="1"/>
</dbReference>
<dbReference type="GO" id="GO:0015031">
    <property type="term" value="P:protein transport"/>
    <property type="evidence" value="ECO:0007669"/>
    <property type="project" value="UniProtKB-KW"/>
</dbReference>
<keyword evidence="12" id="KW-1185">Reference proteome</keyword>
<dbReference type="RefSeq" id="XP_016253543.1">
    <property type="nucleotide sequence ID" value="XM_016386615.1"/>
</dbReference>
<dbReference type="PROSITE" id="PS50088">
    <property type="entry name" value="ANK_REPEAT"/>
    <property type="match status" value="4"/>
</dbReference>
<keyword evidence="6" id="KW-0496">Mitochondrion</keyword>
<accession>A0A0D2B6T8</accession>
<dbReference type="STRING" id="569365.A0A0D2B6T8"/>
<evidence type="ECO:0000259" key="10">
    <source>
        <dbReference type="Pfam" id="PF07819"/>
    </source>
</evidence>
<keyword evidence="9" id="KW-0813">Transport</keyword>
<dbReference type="OrthoDB" id="5086500at2759"/>
<keyword evidence="7 9" id="KW-0472">Membrane</keyword>
<keyword evidence="9" id="KW-0653">Protein transport</keyword>
<dbReference type="SMART" id="SM00248">
    <property type="entry name" value="ANK"/>
    <property type="match status" value="4"/>
</dbReference>
<dbReference type="VEuPathDB" id="FungiDB:PV07_00184"/>
<dbReference type="GO" id="GO:0005739">
    <property type="term" value="C:mitochondrion"/>
    <property type="evidence" value="ECO:0007669"/>
    <property type="project" value="UniProtKB-SubCell"/>
</dbReference>
<dbReference type="HOGENOM" id="CLU_541846_0_0_1"/>